<sequence>MRISILYFVFFSIIICSFEYGKNVLHFINESNVYLERNIINLENNRILADANNKLDLNHFYESTLSLADQLNDCSGEDDDDEDTQKFRNIIYSHIKKHKESNTLPDLNNVDKKRKKIIYELQKELDEVKKELDEVKKDIGNIRNNKLETQPIQDKRIVNRDEVVSVSNYEDLNRHEDLRLITENEENAVNTTADDRLKDKQELKIIRKGLLLRGCILAVLTSLLLIPVVNIWVSYMIVGLSIETLFRCYQFSKLTFKVYNVPKKMLKPPKFLKP</sequence>
<keyword evidence="1" id="KW-0175">Coiled coil</keyword>
<keyword evidence="2" id="KW-1133">Transmembrane helix</keyword>
<dbReference type="Proteomes" id="UP000290582">
    <property type="component" value="Chromosome PVVCY_13"/>
</dbReference>
<dbReference type="KEGG" id="pvv:PVVCY_1300080"/>
<evidence type="ECO:0000256" key="1">
    <source>
        <dbReference type="SAM" id="Coils"/>
    </source>
</evidence>
<proteinExistence type="predicted"/>
<gene>
    <name evidence="3" type="ORF">PVVCY_1300080</name>
</gene>
<evidence type="ECO:0000313" key="4">
    <source>
        <dbReference type="Proteomes" id="UP000290582"/>
    </source>
</evidence>
<feature type="coiled-coil region" evidence="1">
    <location>
        <begin position="118"/>
        <end position="145"/>
    </location>
</feature>
<accession>A0A449BX99</accession>
<protein>
    <submittedName>
        <fullName evidence="3">Fam-b protein</fullName>
    </submittedName>
</protein>
<keyword evidence="2" id="KW-0472">Membrane</keyword>
<evidence type="ECO:0000313" key="3">
    <source>
        <dbReference type="EMBL" id="VEV58074.1"/>
    </source>
</evidence>
<dbReference type="AlphaFoldDB" id="A0A449BX99"/>
<organism evidence="3 4">
    <name type="scientific">Plasmodium vinckei vinckei</name>
    <dbReference type="NCBI Taxonomy" id="54757"/>
    <lineage>
        <taxon>Eukaryota</taxon>
        <taxon>Sar</taxon>
        <taxon>Alveolata</taxon>
        <taxon>Apicomplexa</taxon>
        <taxon>Aconoidasida</taxon>
        <taxon>Haemosporida</taxon>
        <taxon>Plasmodiidae</taxon>
        <taxon>Plasmodium</taxon>
        <taxon>Plasmodium (Vinckeia)</taxon>
    </lineage>
</organism>
<dbReference type="Pfam" id="PF09592">
    <property type="entry name" value="DUF2031"/>
    <property type="match status" value="1"/>
</dbReference>
<dbReference type="RefSeq" id="XP_037490753.1">
    <property type="nucleotide sequence ID" value="XM_037634695.1"/>
</dbReference>
<dbReference type="NCBIfam" id="TIGR01597">
    <property type="entry name" value="PYST-B"/>
    <property type="match status" value="1"/>
</dbReference>
<feature type="transmembrane region" description="Helical" evidence="2">
    <location>
        <begin position="6"/>
        <end position="25"/>
    </location>
</feature>
<dbReference type="VEuPathDB" id="PlasmoDB:PVVCY_1300080"/>
<evidence type="ECO:0000256" key="2">
    <source>
        <dbReference type="SAM" id="Phobius"/>
    </source>
</evidence>
<name>A0A449BX99_PLAVN</name>
<feature type="transmembrane region" description="Helical" evidence="2">
    <location>
        <begin position="210"/>
        <end position="233"/>
    </location>
</feature>
<dbReference type="GeneID" id="59893135"/>
<keyword evidence="2" id="KW-0812">Transmembrane</keyword>
<dbReference type="InterPro" id="IPR006484">
    <property type="entry name" value="PYST_B"/>
</dbReference>
<dbReference type="EMBL" id="LR215069">
    <property type="protein sequence ID" value="VEV58074.1"/>
    <property type="molecule type" value="Genomic_DNA"/>
</dbReference>
<dbReference type="OrthoDB" id="373174at2759"/>
<reference evidence="3 4" key="1">
    <citation type="submission" date="2019-01" db="EMBL/GenBank/DDBJ databases">
        <authorList>
            <person name="Ramaprasad A."/>
        </authorList>
    </citation>
    <scope>NUCLEOTIDE SEQUENCE [LARGE SCALE GENOMIC DNA]</scope>
</reference>